<dbReference type="SUPFAM" id="SSF54928">
    <property type="entry name" value="RNA-binding domain, RBD"/>
    <property type="match status" value="1"/>
</dbReference>
<dbReference type="InterPro" id="IPR007201">
    <property type="entry name" value="Mei2-like_Rrm_C"/>
</dbReference>
<organism evidence="3">
    <name type="scientific">Zooxanthella nutricula</name>
    <dbReference type="NCBI Taxonomy" id="1333877"/>
    <lineage>
        <taxon>Eukaryota</taxon>
        <taxon>Sar</taxon>
        <taxon>Alveolata</taxon>
        <taxon>Dinophyceae</taxon>
        <taxon>Peridiniales</taxon>
        <taxon>Peridiniales incertae sedis</taxon>
        <taxon>Zooxanthella</taxon>
    </lineage>
</organism>
<reference evidence="3" key="1">
    <citation type="submission" date="2021-01" db="EMBL/GenBank/DDBJ databases">
        <authorList>
            <person name="Corre E."/>
            <person name="Pelletier E."/>
            <person name="Niang G."/>
            <person name="Scheremetjew M."/>
            <person name="Finn R."/>
            <person name="Kale V."/>
            <person name="Holt S."/>
            <person name="Cochrane G."/>
            <person name="Meng A."/>
            <person name="Brown T."/>
            <person name="Cohen L."/>
        </authorList>
    </citation>
    <scope>NUCLEOTIDE SEQUENCE</scope>
    <source>
        <strain evidence="3">RCC3387</strain>
    </source>
</reference>
<gene>
    <name evidence="3" type="ORF">BRAN1462_LOCUS51631</name>
</gene>
<dbReference type="GO" id="GO:0003676">
    <property type="term" value="F:nucleic acid binding"/>
    <property type="evidence" value="ECO:0007669"/>
    <property type="project" value="InterPro"/>
</dbReference>
<proteinExistence type="predicted"/>
<evidence type="ECO:0000256" key="1">
    <source>
        <dbReference type="SAM" id="MobiDB-lite"/>
    </source>
</evidence>
<evidence type="ECO:0000313" key="3">
    <source>
        <dbReference type="EMBL" id="CAD9633809.1"/>
    </source>
</evidence>
<feature type="region of interest" description="Disordered" evidence="1">
    <location>
        <begin position="118"/>
        <end position="170"/>
    </location>
</feature>
<feature type="compositionally biased region" description="Basic and acidic residues" evidence="1">
    <location>
        <begin position="147"/>
        <end position="159"/>
    </location>
</feature>
<accession>A0A7S2Q5Z0</accession>
<dbReference type="Pfam" id="PF04059">
    <property type="entry name" value="RRM_2"/>
    <property type="match status" value="1"/>
</dbReference>
<name>A0A7S2Q5Z0_9DINO</name>
<sequence>MPVRKVRPFTDVDLVGGDALAATEKEWPFVEPHLAEPQLWPVTLTADSVVEPPALDAAGSGVDVLAAASSKASPALGGVRLPLAARACKADLMPTRGQRAYMPAAADATSCHGPEDMCGASPEARWPSSPATTDCGSHSAASSSAADHCDPTRSGRPEEDSPAWWPATPTLDSVLEPPAFDAAGRCSGGAVARRTLDLETALGLDESDSALGSMRLPEAALQSVSNGVPMQGCWVYMHLAAAPVSCHGRQHACYESPGARIPHAADGPEEAARTSVILRSLPHRLTRDLLVQALDRAGFARQYDFVYVPMDFKTGANIGYALINLIAPSAAARLWTAFEGFAEWGLPGTGACAVSWSAPLQGLAAYVEKYRNSLVMHADVADEWKPAIFSCGARIAFPEPTKALKAPKLRRELAGAA</sequence>
<dbReference type="AlphaFoldDB" id="A0A7S2Q5Z0"/>
<dbReference type="EMBL" id="HBGW01081329">
    <property type="protein sequence ID" value="CAD9633809.1"/>
    <property type="molecule type" value="Transcribed_RNA"/>
</dbReference>
<feature type="domain" description="Mei2-like C-terminal RNA recognition motif" evidence="2">
    <location>
        <begin position="273"/>
        <end position="370"/>
    </location>
</feature>
<evidence type="ECO:0000259" key="2">
    <source>
        <dbReference type="Pfam" id="PF04059"/>
    </source>
</evidence>
<protein>
    <recommendedName>
        <fullName evidence="2">Mei2-like C-terminal RNA recognition motif domain-containing protein</fullName>
    </recommendedName>
</protein>
<dbReference type="InterPro" id="IPR035979">
    <property type="entry name" value="RBD_domain_sf"/>
</dbReference>